<proteinExistence type="inferred from homology"/>
<dbReference type="Gene3D" id="3.30.300.20">
    <property type="match status" value="1"/>
</dbReference>
<dbReference type="InterPro" id="IPR020053">
    <property type="entry name" value="Ribosome-bd_factorA_CS"/>
</dbReference>
<dbReference type="GO" id="GO:0006364">
    <property type="term" value="P:rRNA processing"/>
    <property type="evidence" value="ECO:0007669"/>
    <property type="project" value="InterPro"/>
</dbReference>
<protein>
    <recommendedName>
        <fullName evidence="2">Ribosome-binding factor A</fullName>
    </recommendedName>
</protein>
<dbReference type="PANTHER" id="PTHR33515">
    <property type="entry name" value="RIBOSOME-BINDING FACTOR A, CHLOROPLASTIC-RELATED"/>
    <property type="match status" value="1"/>
</dbReference>
<dbReference type="NCBIfam" id="TIGR00082">
    <property type="entry name" value="rbfA"/>
    <property type="match status" value="1"/>
</dbReference>
<dbReference type="PANTHER" id="PTHR33515:SF1">
    <property type="entry name" value="RIBOSOME-BINDING FACTOR A, CHLOROPLASTIC-RELATED"/>
    <property type="match status" value="1"/>
</dbReference>
<dbReference type="InterPro" id="IPR023799">
    <property type="entry name" value="RbfA_dom_sf"/>
</dbReference>
<dbReference type="AlphaFoldDB" id="A0A381NW58"/>
<dbReference type="InterPro" id="IPR000238">
    <property type="entry name" value="RbfA"/>
</dbReference>
<sequence length="141" mass="15928">MSTRNQLKSGRELRVGDFLRKELAEVVQREMRDPRIGMLSITDVIVSKDLSYADVYFTTVSAQQDKYEDRDKILQALQGAAGFLRSILSRRHVMRTTPALRFHYDELIQGGPQLEALIERALASDQIRGACQLETDVSDGA</sequence>
<dbReference type="HAMAP" id="MF_00003">
    <property type="entry name" value="RbfA"/>
    <property type="match status" value="1"/>
</dbReference>
<dbReference type="SUPFAM" id="SSF89919">
    <property type="entry name" value="Ribosome-binding factor A, RbfA"/>
    <property type="match status" value="1"/>
</dbReference>
<dbReference type="Pfam" id="PF02033">
    <property type="entry name" value="RBFA"/>
    <property type="match status" value="1"/>
</dbReference>
<dbReference type="GO" id="GO:0005829">
    <property type="term" value="C:cytosol"/>
    <property type="evidence" value="ECO:0007669"/>
    <property type="project" value="TreeGrafter"/>
</dbReference>
<dbReference type="PROSITE" id="PS01319">
    <property type="entry name" value="RBFA"/>
    <property type="match status" value="1"/>
</dbReference>
<accession>A0A381NW58</accession>
<dbReference type="EMBL" id="UINC01000645">
    <property type="protein sequence ID" value="SUZ58851.1"/>
    <property type="molecule type" value="Genomic_DNA"/>
</dbReference>
<gene>
    <name evidence="1" type="ORF">METZ01_LOCUS11705</name>
</gene>
<reference evidence="1" key="1">
    <citation type="submission" date="2018-05" db="EMBL/GenBank/DDBJ databases">
        <authorList>
            <person name="Lanie J.A."/>
            <person name="Ng W.-L."/>
            <person name="Kazmierczak K.M."/>
            <person name="Andrzejewski T.M."/>
            <person name="Davidsen T.M."/>
            <person name="Wayne K.J."/>
            <person name="Tettelin H."/>
            <person name="Glass J.I."/>
            <person name="Rusch D."/>
            <person name="Podicherti R."/>
            <person name="Tsui H.-C.T."/>
            <person name="Winkler M.E."/>
        </authorList>
    </citation>
    <scope>NUCLEOTIDE SEQUENCE</scope>
</reference>
<evidence type="ECO:0008006" key="2">
    <source>
        <dbReference type="Google" id="ProtNLM"/>
    </source>
</evidence>
<name>A0A381NW58_9ZZZZ</name>
<dbReference type="InterPro" id="IPR015946">
    <property type="entry name" value="KH_dom-like_a/b"/>
</dbReference>
<dbReference type="GO" id="GO:0043024">
    <property type="term" value="F:ribosomal small subunit binding"/>
    <property type="evidence" value="ECO:0007669"/>
    <property type="project" value="TreeGrafter"/>
</dbReference>
<evidence type="ECO:0000313" key="1">
    <source>
        <dbReference type="EMBL" id="SUZ58851.1"/>
    </source>
</evidence>
<organism evidence="1">
    <name type="scientific">marine metagenome</name>
    <dbReference type="NCBI Taxonomy" id="408172"/>
    <lineage>
        <taxon>unclassified sequences</taxon>
        <taxon>metagenomes</taxon>
        <taxon>ecological metagenomes</taxon>
    </lineage>
</organism>